<reference evidence="2" key="1">
    <citation type="submission" date="2019-08" db="EMBL/GenBank/DDBJ databases">
        <authorList>
            <person name="Kucharzyk K."/>
            <person name="Murdoch R.W."/>
            <person name="Higgins S."/>
            <person name="Loffler F."/>
        </authorList>
    </citation>
    <scope>NUCLEOTIDE SEQUENCE</scope>
</reference>
<dbReference type="PANTHER" id="PTHR11472:SF34">
    <property type="entry name" value="REGULATOR OF TELOMERE ELONGATION HELICASE 1"/>
    <property type="match status" value="1"/>
</dbReference>
<dbReference type="GO" id="GO:0016818">
    <property type="term" value="F:hydrolase activity, acting on acid anhydrides, in phosphorus-containing anhydrides"/>
    <property type="evidence" value="ECO:0007669"/>
    <property type="project" value="InterPro"/>
</dbReference>
<dbReference type="InterPro" id="IPR006555">
    <property type="entry name" value="ATP-dep_Helicase_C"/>
</dbReference>
<dbReference type="Gene3D" id="3.40.50.300">
    <property type="entry name" value="P-loop containing nucleotide triphosphate hydrolases"/>
    <property type="match status" value="1"/>
</dbReference>
<dbReference type="GO" id="GO:0005524">
    <property type="term" value="F:ATP binding"/>
    <property type="evidence" value="ECO:0007669"/>
    <property type="project" value="InterPro"/>
</dbReference>
<dbReference type="AlphaFoldDB" id="A0A645BJ13"/>
<proteinExistence type="predicted"/>
<dbReference type="InterPro" id="IPR027417">
    <property type="entry name" value="P-loop_NTPase"/>
</dbReference>
<dbReference type="GO" id="GO:0006139">
    <property type="term" value="P:nucleobase-containing compound metabolic process"/>
    <property type="evidence" value="ECO:0007669"/>
    <property type="project" value="InterPro"/>
</dbReference>
<dbReference type="PANTHER" id="PTHR11472">
    <property type="entry name" value="DNA REPAIR DEAD HELICASE RAD3/XP-D SUBFAMILY MEMBER"/>
    <property type="match status" value="1"/>
</dbReference>
<evidence type="ECO:0000259" key="1">
    <source>
        <dbReference type="SMART" id="SM00491"/>
    </source>
</evidence>
<feature type="domain" description="ATP-dependent helicase C-terminal" evidence="1">
    <location>
        <begin position="4"/>
        <end position="111"/>
    </location>
</feature>
<dbReference type="InterPro" id="IPR045028">
    <property type="entry name" value="DinG/Rad3-like"/>
</dbReference>
<name>A0A645BJ13_9ZZZZ</name>
<gene>
    <name evidence="2" type="ORF">SDC9_112157</name>
</gene>
<protein>
    <recommendedName>
        <fullName evidence="1">ATP-dependent helicase C-terminal domain-containing protein</fullName>
    </recommendedName>
</protein>
<organism evidence="2">
    <name type="scientific">bioreactor metagenome</name>
    <dbReference type="NCBI Taxonomy" id="1076179"/>
    <lineage>
        <taxon>unclassified sequences</taxon>
        <taxon>metagenomes</taxon>
        <taxon>ecological metagenomes</taxon>
    </lineage>
</organism>
<sequence>MGEEARVEFLRFFYDKDKTVIAFCVLGGIFSEGIDLVGDALKGTLIVGVGLPQLCFERELIQQYFNKHNNLGFHYAYTFPGINKVIQGAGRVIRTEEDTGVICLLDDRYSSDLYRKITPEEWVPYTEVSSIEELQIAVSEFKEKSMD</sequence>
<dbReference type="Pfam" id="PF13307">
    <property type="entry name" value="Helicase_C_2"/>
    <property type="match status" value="1"/>
</dbReference>
<dbReference type="SMART" id="SM00491">
    <property type="entry name" value="HELICc2"/>
    <property type="match status" value="1"/>
</dbReference>
<evidence type="ECO:0000313" key="2">
    <source>
        <dbReference type="EMBL" id="MPM65262.1"/>
    </source>
</evidence>
<accession>A0A645BJ13</accession>
<dbReference type="GO" id="GO:0003676">
    <property type="term" value="F:nucleic acid binding"/>
    <property type="evidence" value="ECO:0007669"/>
    <property type="project" value="InterPro"/>
</dbReference>
<dbReference type="EMBL" id="VSSQ01020421">
    <property type="protein sequence ID" value="MPM65262.1"/>
    <property type="molecule type" value="Genomic_DNA"/>
</dbReference>
<comment type="caution">
    <text evidence="2">The sequence shown here is derived from an EMBL/GenBank/DDBJ whole genome shotgun (WGS) entry which is preliminary data.</text>
</comment>
<dbReference type="GO" id="GO:0003678">
    <property type="term" value="F:DNA helicase activity"/>
    <property type="evidence" value="ECO:0007669"/>
    <property type="project" value="TreeGrafter"/>
</dbReference>